<dbReference type="Proteomes" id="UP001141806">
    <property type="component" value="Unassembled WGS sequence"/>
</dbReference>
<dbReference type="AlphaFoldDB" id="A0A9Q0H176"/>
<feature type="chain" id="PRO_5040207770" evidence="2">
    <location>
        <begin position="26"/>
        <end position="169"/>
    </location>
</feature>
<organism evidence="3 4">
    <name type="scientific">Protea cynaroides</name>
    <dbReference type="NCBI Taxonomy" id="273540"/>
    <lineage>
        <taxon>Eukaryota</taxon>
        <taxon>Viridiplantae</taxon>
        <taxon>Streptophyta</taxon>
        <taxon>Embryophyta</taxon>
        <taxon>Tracheophyta</taxon>
        <taxon>Spermatophyta</taxon>
        <taxon>Magnoliopsida</taxon>
        <taxon>Proteales</taxon>
        <taxon>Proteaceae</taxon>
        <taxon>Protea</taxon>
    </lineage>
</organism>
<sequence length="169" mass="16791">MTSFNSNNAIAIWIILDELLATVYPAPIQLNPTHDGSQRLPALTSSCSLSTISGPHCSSENGSKTSSGSGEGSSGSGASSSGSSKGGAGGGSISSWQFWKYIFGGVSGGEGGAGCSKNGGRSSGASGNSSEGRTSECIETNKRLGSVSLQVQDHTSLLSPASRIGAITV</sequence>
<evidence type="ECO:0000313" key="4">
    <source>
        <dbReference type="Proteomes" id="UP001141806"/>
    </source>
</evidence>
<feature type="compositionally biased region" description="Low complexity" evidence="1">
    <location>
        <begin position="58"/>
        <end position="68"/>
    </location>
</feature>
<feature type="region of interest" description="Disordered" evidence="1">
    <location>
        <begin position="53"/>
        <end position="91"/>
    </location>
</feature>
<keyword evidence="2" id="KW-0732">Signal</keyword>
<evidence type="ECO:0000313" key="3">
    <source>
        <dbReference type="EMBL" id="KAJ4957981.1"/>
    </source>
</evidence>
<protein>
    <submittedName>
        <fullName evidence="3">Uncharacterized protein</fullName>
    </submittedName>
</protein>
<dbReference type="EMBL" id="JAMYWD010000010">
    <property type="protein sequence ID" value="KAJ4957981.1"/>
    <property type="molecule type" value="Genomic_DNA"/>
</dbReference>
<comment type="caution">
    <text evidence="3">The sequence shown here is derived from an EMBL/GenBank/DDBJ whole genome shotgun (WGS) entry which is preliminary data.</text>
</comment>
<feature type="region of interest" description="Disordered" evidence="1">
    <location>
        <begin position="117"/>
        <end position="136"/>
    </location>
</feature>
<feature type="compositionally biased region" description="Low complexity" evidence="1">
    <location>
        <begin position="117"/>
        <end position="132"/>
    </location>
</feature>
<keyword evidence="4" id="KW-1185">Reference proteome</keyword>
<evidence type="ECO:0000256" key="1">
    <source>
        <dbReference type="SAM" id="MobiDB-lite"/>
    </source>
</evidence>
<evidence type="ECO:0000256" key="2">
    <source>
        <dbReference type="SAM" id="SignalP"/>
    </source>
</evidence>
<name>A0A9Q0H176_9MAGN</name>
<reference evidence="3" key="1">
    <citation type="journal article" date="2023" name="Plant J.">
        <title>The genome of the king protea, Protea cynaroides.</title>
        <authorList>
            <person name="Chang J."/>
            <person name="Duong T.A."/>
            <person name="Schoeman C."/>
            <person name="Ma X."/>
            <person name="Roodt D."/>
            <person name="Barker N."/>
            <person name="Li Z."/>
            <person name="Van de Peer Y."/>
            <person name="Mizrachi E."/>
        </authorList>
    </citation>
    <scope>NUCLEOTIDE SEQUENCE</scope>
    <source>
        <tissue evidence="3">Young leaves</tissue>
    </source>
</reference>
<accession>A0A9Q0H176</accession>
<proteinExistence type="predicted"/>
<gene>
    <name evidence="3" type="ORF">NE237_025092</name>
</gene>
<feature type="signal peptide" evidence="2">
    <location>
        <begin position="1"/>
        <end position="25"/>
    </location>
</feature>